<feature type="transmembrane region" description="Helical" evidence="9">
    <location>
        <begin position="31"/>
        <end position="54"/>
    </location>
</feature>
<evidence type="ECO:0000256" key="3">
    <source>
        <dbReference type="ARBA" id="ARBA00010617"/>
    </source>
</evidence>
<dbReference type="InterPro" id="IPR036396">
    <property type="entry name" value="Cyt_P450_sf"/>
</dbReference>
<dbReference type="SUPFAM" id="SSF48264">
    <property type="entry name" value="Cytochrome P450"/>
    <property type="match status" value="1"/>
</dbReference>
<evidence type="ECO:0000256" key="6">
    <source>
        <dbReference type="ARBA" id="ARBA00023004"/>
    </source>
</evidence>
<dbReference type="AlphaFoldDB" id="A0A4S4MXF2"/>
<evidence type="ECO:0000256" key="1">
    <source>
        <dbReference type="ARBA" id="ARBA00001971"/>
    </source>
</evidence>
<comment type="pathway">
    <text evidence="2">Secondary metabolite biosynthesis.</text>
</comment>
<dbReference type="Proteomes" id="UP000308730">
    <property type="component" value="Unassembled WGS sequence"/>
</dbReference>
<dbReference type="InterPro" id="IPR050121">
    <property type="entry name" value="Cytochrome_P450_monoxygenase"/>
</dbReference>
<reference evidence="10 11" key="1">
    <citation type="submission" date="2019-02" db="EMBL/GenBank/DDBJ databases">
        <title>Genome sequencing of the rare red list fungi Antrodiella citrinella (Flaviporus citrinellus).</title>
        <authorList>
            <person name="Buettner E."/>
            <person name="Kellner H."/>
        </authorList>
    </citation>
    <scope>NUCLEOTIDE SEQUENCE [LARGE SCALE GENOMIC DNA]</scope>
    <source>
        <strain evidence="10 11">DSM 108506</strain>
    </source>
</reference>
<dbReference type="PRINTS" id="PR00385">
    <property type="entry name" value="P450"/>
</dbReference>
<sequence length="510" mass="56772">MQYLTVLNALVVQAAIGLVSHTIFKVYEPFRLLPVAILVFVVPAILSILLLAHFSVLYSLLISFVSYYTTLLTSIVIYRLGPFHPLAKYPGPLLCKLSMIHMAIVTFGGSRHEYIRKLHEQDGDIVRIGPNEVSIRDVSAVAPLMGASGMPKGPMWVGRCLLIPELPLIAQQDSAEHLHRRKPWNRAFNTEALKAYEPVVAERVTQFVHILKGKIGVADLAQVLNAFSFDVTSDTSFGGGSNMLRDGDVEKFRSLMDAAMRMSVIFENLPWLQSMNRQNNEDGADLAFHVVLDDAVLAVIAGSESTASAMSNALFFVMRDPDVYTKLKAEVDMHYPQGTNACDTRHYGKMVYLDAVLNEAMRLYPPDLSGSQRALMRGTGGKYVGPYFIPEGTAARVHSFSLGRDPRHFSPLPDTFWPDRWLLADSDDAEKNADFIHDTNAFLPFSFGPASCVGKDLAMMTMRMLLCSCVQQLELTLAGHLVDDPGRWERELKDYFILDKGKLPVVVKSR</sequence>
<dbReference type="GO" id="GO:0020037">
    <property type="term" value="F:heme binding"/>
    <property type="evidence" value="ECO:0007669"/>
    <property type="project" value="InterPro"/>
</dbReference>
<dbReference type="InterPro" id="IPR002403">
    <property type="entry name" value="Cyt_P450_E_grp-IV"/>
</dbReference>
<feature type="transmembrane region" description="Helical" evidence="9">
    <location>
        <begin position="6"/>
        <end position="24"/>
    </location>
</feature>
<keyword evidence="4 8" id="KW-0479">Metal-binding</keyword>
<evidence type="ECO:0000256" key="5">
    <source>
        <dbReference type="ARBA" id="ARBA00023002"/>
    </source>
</evidence>
<dbReference type="PRINTS" id="PR00465">
    <property type="entry name" value="EP450IV"/>
</dbReference>
<keyword evidence="5" id="KW-0560">Oxidoreductase</keyword>
<keyword evidence="9" id="KW-1133">Transmembrane helix</keyword>
<dbReference type="GO" id="GO:0016705">
    <property type="term" value="F:oxidoreductase activity, acting on paired donors, with incorporation or reduction of molecular oxygen"/>
    <property type="evidence" value="ECO:0007669"/>
    <property type="project" value="InterPro"/>
</dbReference>
<proteinExistence type="inferred from homology"/>
<dbReference type="GO" id="GO:0004497">
    <property type="term" value="F:monooxygenase activity"/>
    <property type="evidence" value="ECO:0007669"/>
    <property type="project" value="UniProtKB-KW"/>
</dbReference>
<gene>
    <name evidence="10" type="ORF">EUX98_g4053</name>
</gene>
<dbReference type="EMBL" id="SGPM01000093">
    <property type="protein sequence ID" value="THH30118.1"/>
    <property type="molecule type" value="Genomic_DNA"/>
</dbReference>
<organism evidence="10 11">
    <name type="scientific">Antrodiella citrinella</name>
    <dbReference type="NCBI Taxonomy" id="2447956"/>
    <lineage>
        <taxon>Eukaryota</taxon>
        <taxon>Fungi</taxon>
        <taxon>Dikarya</taxon>
        <taxon>Basidiomycota</taxon>
        <taxon>Agaricomycotina</taxon>
        <taxon>Agaricomycetes</taxon>
        <taxon>Polyporales</taxon>
        <taxon>Steccherinaceae</taxon>
        <taxon>Antrodiella</taxon>
    </lineage>
</organism>
<keyword evidence="9" id="KW-0472">Membrane</keyword>
<evidence type="ECO:0000256" key="4">
    <source>
        <dbReference type="ARBA" id="ARBA00022723"/>
    </source>
</evidence>
<keyword evidence="7" id="KW-0503">Monooxygenase</keyword>
<name>A0A4S4MXF2_9APHY</name>
<evidence type="ECO:0000256" key="9">
    <source>
        <dbReference type="SAM" id="Phobius"/>
    </source>
</evidence>
<comment type="caution">
    <text evidence="10">The sequence shown here is derived from an EMBL/GenBank/DDBJ whole genome shotgun (WGS) entry which is preliminary data.</text>
</comment>
<keyword evidence="11" id="KW-1185">Reference proteome</keyword>
<dbReference type="InterPro" id="IPR001128">
    <property type="entry name" value="Cyt_P450"/>
</dbReference>
<keyword evidence="9" id="KW-0812">Transmembrane</keyword>
<dbReference type="GO" id="GO:0005506">
    <property type="term" value="F:iron ion binding"/>
    <property type="evidence" value="ECO:0007669"/>
    <property type="project" value="InterPro"/>
</dbReference>
<protein>
    <recommendedName>
        <fullName evidence="12">Cytochrome P450</fullName>
    </recommendedName>
</protein>
<dbReference type="PANTHER" id="PTHR24305">
    <property type="entry name" value="CYTOCHROME P450"/>
    <property type="match status" value="1"/>
</dbReference>
<evidence type="ECO:0000256" key="7">
    <source>
        <dbReference type="ARBA" id="ARBA00023033"/>
    </source>
</evidence>
<dbReference type="Gene3D" id="1.10.630.10">
    <property type="entry name" value="Cytochrome P450"/>
    <property type="match status" value="2"/>
</dbReference>
<dbReference type="OrthoDB" id="6692864at2759"/>
<comment type="cofactor">
    <cofactor evidence="1 8">
        <name>heme</name>
        <dbReference type="ChEBI" id="CHEBI:30413"/>
    </cofactor>
</comment>
<keyword evidence="6 8" id="KW-0408">Iron</keyword>
<evidence type="ECO:0000313" key="11">
    <source>
        <dbReference type="Proteomes" id="UP000308730"/>
    </source>
</evidence>
<evidence type="ECO:0000313" key="10">
    <source>
        <dbReference type="EMBL" id="THH30118.1"/>
    </source>
</evidence>
<accession>A0A4S4MXF2</accession>
<feature type="binding site" description="axial binding residue" evidence="8">
    <location>
        <position position="452"/>
    </location>
    <ligand>
        <name>heme</name>
        <dbReference type="ChEBI" id="CHEBI:30413"/>
    </ligand>
    <ligandPart>
        <name>Fe</name>
        <dbReference type="ChEBI" id="CHEBI:18248"/>
    </ligandPart>
</feature>
<dbReference type="PANTHER" id="PTHR24305:SF187">
    <property type="entry name" value="P450, PUTATIVE (EUROFUNG)-RELATED"/>
    <property type="match status" value="1"/>
</dbReference>
<keyword evidence="8" id="KW-0349">Heme</keyword>
<dbReference type="Pfam" id="PF00067">
    <property type="entry name" value="p450"/>
    <property type="match status" value="2"/>
</dbReference>
<evidence type="ECO:0000256" key="8">
    <source>
        <dbReference type="PIRSR" id="PIRSR602403-1"/>
    </source>
</evidence>
<feature type="transmembrane region" description="Helical" evidence="9">
    <location>
        <begin position="60"/>
        <end position="81"/>
    </location>
</feature>
<evidence type="ECO:0000256" key="2">
    <source>
        <dbReference type="ARBA" id="ARBA00005179"/>
    </source>
</evidence>
<evidence type="ECO:0008006" key="12">
    <source>
        <dbReference type="Google" id="ProtNLM"/>
    </source>
</evidence>
<comment type="similarity">
    <text evidence="3">Belongs to the cytochrome P450 family.</text>
</comment>